<dbReference type="EMBL" id="CP117255">
    <property type="protein sequence ID" value="WFR97160.1"/>
    <property type="molecule type" value="Genomic_DNA"/>
</dbReference>
<dbReference type="AlphaFoldDB" id="A0AAF1K7C9"/>
<dbReference type="KEGG" id="rtu:PR017_08685"/>
<evidence type="ECO:0000313" key="1">
    <source>
        <dbReference type="EMBL" id="WFR97160.1"/>
    </source>
</evidence>
<name>A0AAF1K7C9_9HYPH</name>
<dbReference type="Proteomes" id="UP000249499">
    <property type="component" value="Chromosome"/>
</dbReference>
<gene>
    <name evidence="1" type="ORF">PR017_08685</name>
</gene>
<sequence>MTTAFADRDAIAARLATLADADRAVIALIMENPLQDTSLIEGLHWHLDQASKAKFLNSMKLETLGEWLGNAAPARLQIRLSEVAKSSQHPSYAAFKAGLTRSGGLERAFPKV</sequence>
<evidence type="ECO:0000313" key="2">
    <source>
        <dbReference type="Proteomes" id="UP000249499"/>
    </source>
</evidence>
<reference evidence="1 2" key="1">
    <citation type="journal article" date="2018" name="Sci. Rep.">
        <title>Rhizobium tumorigenes sp. nov., a novel plant tumorigenic bacterium isolated from cane gall tumors on thornless blackberry.</title>
        <authorList>
            <person name="Kuzmanovi N."/>
            <person name="Smalla K."/>
            <person name="Gronow S."/>
            <person name="PuBawska J."/>
        </authorList>
    </citation>
    <scope>NUCLEOTIDE SEQUENCE [LARGE SCALE GENOMIC DNA]</scope>
    <source>
        <strain evidence="1 2">1078</strain>
    </source>
</reference>
<organism evidence="1 2">
    <name type="scientific">Rhizobium tumorigenes</name>
    <dbReference type="NCBI Taxonomy" id="2041385"/>
    <lineage>
        <taxon>Bacteria</taxon>
        <taxon>Pseudomonadati</taxon>
        <taxon>Pseudomonadota</taxon>
        <taxon>Alphaproteobacteria</taxon>
        <taxon>Hyphomicrobiales</taxon>
        <taxon>Rhizobiaceae</taxon>
        <taxon>Rhizobium/Agrobacterium group</taxon>
        <taxon>Rhizobium</taxon>
    </lineage>
</organism>
<accession>A0AAF1K7C9</accession>
<protein>
    <submittedName>
        <fullName evidence="1">Uncharacterized protein</fullName>
    </submittedName>
</protein>
<dbReference type="RefSeq" id="WP_111222946.1">
    <property type="nucleotide sequence ID" value="NZ_CP117255.1"/>
</dbReference>
<proteinExistence type="predicted"/>
<keyword evidence="2" id="KW-1185">Reference proteome</keyword>
<reference evidence="2" key="2">
    <citation type="journal article" date="2023" name="MicrobiologyOpen">
        <title>Genomics of the tumorigenes clade of the family Rhizobiaceae and description of Rhizobium rhododendri sp. nov.</title>
        <authorList>
            <person name="Kuzmanovic N."/>
            <person name="diCenzo G.C."/>
            <person name="Bunk B."/>
            <person name="Sproeer C."/>
            <person name="Fruehling A."/>
            <person name="Neumann-Schaal M."/>
            <person name="Overmann J."/>
            <person name="Smalla K."/>
        </authorList>
    </citation>
    <scope>NUCLEOTIDE SEQUENCE [LARGE SCALE GENOMIC DNA]</scope>
    <source>
        <strain evidence="2">1078</strain>
    </source>
</reference>